<name>A0A0X3PIG5_SCHSO</name>
<sequence>MAGGENERAKILQTELEYLKVKKLKQKKEPKELQQIAKKALKKAVKGKPVKALFVFFPENFKLKISGNKKLKSTGAKWSDVKKVLKSQPAEKSIVLIYSGEAIVPFYVVSMRFKTEEGFEETIKRVSTLLAAENGKQPAETKKEDNETVAPLITTEIHASGKDIDTTILQEQGVQSTSDSSTVSADDLRQGQRSTSTSSSSTSTVSQSSTSRGKSNSPLSKSYQKNRVERPRQTSTDATSTTEHMSRKSSIQPSPAVVRVSFISTDPSERPAVENLPTKKVEAEENKPYKTTYITGDANRRPSRGRSRSPRNKKEHGHPTSNFPNYAPTKGVSISPEGNTFLYCIQHRHRGRSSSSSSSSSSSTTSSCSSSPLNNCTCKRLMGKKGSSGRFNGQTVSRSSSSNSSSISDCCKHDKCQHSEGSRNAKPFTIRVAPFRKSGKEERLNRNQTAGRAKSAECVSPTENTITTTITENGLANVPCGSPPNMFLIKDEDAPRKKQSQRACSHGRPGAN</sequence>
<dbReference type="Pfam" id="PF19005">
    <property type="entry name" value="DUF5734"/>
    <property type="match status" value="1"/>
</dbReference>
<feature type="domain" description="DUF5734" evidence="2">
    <location>
        <begin position="38"/>
        <end position="126"/>
    </location>
</feature>
<dbReference type="EMBL" id="GEEE01011777">
    <property type="protein sequence ID" value="JAP51448.1"/>
    <property type="molecule type" value="Transcribed_RNA"/>
</dbReference>
<feature type="compositionally biased region" description="Low complexity" evidence="1">
    <location>
        <begin position="194"/>
        <end position="211"/>
    </location>
</feature>
<organism evidence="3">
    <name type="scientific">Schistocephalus solidus</name>
    <name type="common">Tapeworm</name>
    <dbReference type="NCBI Taxonomy" id="70667"/>
    <lineage>
        <taxon>Eukaryota</taxon>
        <taxon>Metazoa</taxon>
        <taxon>Spiralia</taxon>
        <taxon>Lophotrochozoa</taxon>
        <taxon>Platyhelminthes</taxon>
        <taxon>Cestoda</taxon>
        <taxon>Eucestoda</taxon>
        <taxon>Diphyllobothriidea</taxon>
        <taxon>Diphyllobothriidae</taxon>
        <taxon>Schistocephalus</taxon>
    </lineage>
</organism>
<feature type="compositionally biased region" description="Low complexity" evidence="1">
    <location>
        <begin position="397"/>
        <end position="407"/>
    </location>
</feature>
<feature type="region of interest" description="Disordered" evidence="1">
    <location>
        <begin position="172"/>
        <end position="332"/>
    </location>
</feature>
<protein>
    <recommendedName>
        <fullName evidence="2">DUF5734 domain-containing protein</fullName>
    </recommendedName>
</protein>
<feature type="compositionally biased region" description="Basic and acidic residues" evidence="1">
    <location>
        <begin position="267"/>
        <end position="288"/>
    </location>
</feature>
<feature type="compositionally biased region" description="Low complexity" evidence="1">
    <location>
        <begin position="353"/>
        <end position="371"/>
    </location>
</feature>
<feature type="compositionally biased region" description="Polar residues" evidence="1">
    <location>
        <begin position="212"/>
        <end position="225"/>
    </location>
</feature>
<evidence type="ECO:0000259" key="2">
    <source>
        <dbReference type="Pfam" id="PF19005"/>
    </source>
</evidence>
<feature type="region of interest" description="Disordered" evidence="1">
    <location>
        <begin position="351"/>
        <end position="407"/>
    </location>
</feature>
<evidence type="ECO:0000313" key="3">
    <source>
        <dbReference type="EMBL" id="JAP51448.1"/>
    </source>
</evidence>
<feature type="compositionally biased region" description="Basic residues" evidence="1">
    <location>
        <begin position="301"/>
        <end position="316"/>
    </location>
</feature>
<dbReference type="InterPro" id="IPR043792">
    <property type="entry name" value="DUF5734"/>
</dbReference>
<proteinExistence type="predicted"/>
<reference evidence="3" key="1">
    <citation type="submission" date="2016-01" db="EMBL/GenBank/DDBJ databases">
        <title>Reference transcriptome for the parasite Schistocephalus solidus: insights into the molecular evolution of parasitism.</title>
        <authorList>
            <person name="Hebert F.O."/>
            <person name="Grambauer S."/>
            <person name="Barber I."/>
            <person name="Landry C.R."/>
            <person name="Aubin-Horth N."/>
        </authorList>
    </citation>
    <scope>NUCLEOTIDE SEQUENCE</scope>
</reference>
<dbReference type="AlphaFoldDB" id="A0A0X3PIG5"/>
<feature type="region of interest" description="Disordered" evidence="1">
    <location>
        <begin position="489"/>
        <end position="512"/>
    </location>
</feature>
<gene>
    <name evidence="3" type="ORF">TR92284</name>
</gene>
<feature type="compositionally biased region" description="Low complexity" evidence="1">
    <location>
        <begin position="176"/>
        <end position="185"/>
    </location>
</feature>
<evidence type="ECO:0000256" key="1">
    <source>
        <dbReference type="SAM" id="MobiDB-lite"/>
    </source>
</evidence>
<accession>A0A0X3PIG5</accession>
<feature type="compositionally biased region" description="Polar residues" evidence="1">
    <location>
        <begin position="233"/>
        <end position="253"/>
    </location>
</feature>